<protein>
    <recommendedName>
        <fullName evidence="1">2EXR domain-containing protein</fullName>
    </recommendedName>
</protein>
<accession>A0A8H5UMV8</accession>
<feature type="domain" description="2EXR" evidence="1">
    <location>
        <begin position="2"/>
        <end position="90"/>
    </location>
</feature>
<evidence type="ECO:0000313" key="3">
    <source>
        <dbReference type="Proteomes" id="UP000562682"/>
    </source>
</evidence>
<sequence>MFTLFPRVPPELRDQIWYHALSEPRQPAIIRWQPGCWIPKHLTAEDHDWSEYDPNNIRLEFRYDRLGTRVRIPISHVNQEARRVALAWASDNNIENISRNGIYKFRRRMDKDKDTNYFPTDIIHVAETDAVERGFEDDLLDRNHTVATYITSLAVSERFMRIAPGTPYTWDWHENLEKIYVIIGEQHDFDGQWEIDTTRGASLFWTRDTGKFIPQLGANKFCGKALLKRIMEDKMGLGAAILRCQGPARESFEIRVAEKAV</sequence>
<comment type="caution">
    <text evidence="2">The sequence shown here is derived from an EMBL/GenBank/DDBJ whole genome shotgun (WGS) entry which is preliminary data.</text>
</comment>
<gene>
    <name evidence="2" type="ORF">FDENT_4069</name>
</gene>
<dbReference type="InterPro" id="IPR045518">
    <property type="entry name" value="2EXR"/>
</dbReference>
<dbReference type="Proteomes" id="UP000562682">
    <property type="component" value="Unassembled WGS sequence"/>
</dbReference>
<evidence type="ECO:0000259" key="1">
    <source>
        <dbReference type="Pfam" id="PF20150"/>
    </source>
</evidence>
<evidence type="ECO:0000313" key="2">
    <source>
        <dbReference type="EMBL" id="KAF5690179.1"/>
    </source>
</evidence>
<dbReference type="AlphaFoldDB" id="A0A8H5UMV8"/>
<name>A0A8H5UMV8_9HYPO</name>
<dbReference type="Pfam" id="PF20150">
    <property type="entry name" value="2EXR"/>
    <property type="match status" value="1"/>
</dbReference>
<proteinExistence type="predicted"/>
<keyword evidence="3" id="KW-1185">Reference proteome</keyword>
<dbReference type="EMBL" id="JAAOAK010000091">
    <property type="protein sequence ID" value="KAF5690179.1"/>
    <property type="molecule type" value="Genomic_DNA"/>
</dbReference>
<organism evidence="2 3">
    <name type="scientific">Fusarium denticulatum</name>
    <dbReference type="NCBI Taxonomy" id="48507"/>
    <lineage>
        <taxon>Eukaryota</taxon>
        <taxon>Fungi</taxon>
        <taxon>Dikarya</taxon>
        <taxon>Ascomycota</taxon>
        <taxon>Pezizomycotina</taxon>
        <taxon>Sordariomycetes</taxon>
        <taxon>Hypocreomycetidae</taxon>
        <taxon>Hypocreales</taxon>
        <taxon>Nectriaceae</taxon>
        <taxon>Fusarium</taxon>
        <taxon>Fusarium fujikuroi species complex</taxon>
    </lineage>
</organism>
<reference evidence="2 3" key="1">
    <citation type="submission" date="2020-05" db="EMBL/GenBank/DDBJ databases">
        <title>Identification and distribution of gene clusters putatively required for synthesis of sphingolipid metabolism inhibitors in phylogenetically diverse species of the filamentous fungus Fusarium.</title>
        <authorList>
            <person name="Kim H.-S."/>
            <person name="Busman M."/>
            <person name="Brown D.W."/>
            <person name="Divon H."/>
            <person name="Uhlig S."/>
            <person name="Proctor R.H."/>
        </authorList>
    </citation>
    <scope>NUCLEOTIDE SEQUENCE [LARGE SCALE GENOMIC DNA]</scope>
    <source>
        <strain evidence="2 3">NRRL 25311</strain>
    </source>
</reference>